<name>A0A840KBD0_9FLAO</name>
<dbReference type="InterPro" id="IPR053810">
    <property type="entry name" value="DUF6952"/>
</dbReference>
<proteinExistence type="predicted"/>
<evidence type="ECO:0000313" key="2">
    <source>
        <dbReference type="Proteomes" id="UP000592180"/>
    </source>
</evidence>
<dbReference type="EMBL" id="JACHLE010000001">
    <property type="protein sequence ID" value="MBB4805307.1"/>
    <property type="molecule type" value="Genomic_DNA"/>
</dbReference>
<gene>
    <name evidence="1" type="ORF">HNP38_000579</name>
</gene>
<evidence type="ECO:0000313" key="1">
    <source>
        <dbReference type="EMBL" id="MBB4805307.1"/>
    </source>
</evidence>
<comment type="caution">
    <text evidence="1">The sequence shown here is derived from an EMBL/GenBank/DDBJ whole genome shotgun (WGS) entry which is preliminary data.</text>
</comment>
<reference evidence="1 2" key="1">
    <citation type="submission" date="2020-08" db="EMBL/GenBank/DDBJ databases">
        <title>Functional genomics of gut bacteria from endangered species of beetles.</title>
        <authorList>
            <person name="Carlos-Shanley C."/>
        </authorList>
    </citation>
    <scope>NUCLEOTIDE SEQUENCE [LARGE SCALE GENOMIC DNA]</scope>
    <source>
        <strain evidence="1 2">S00151</strain>
    </source>
</reference>
<dbReference type="AlphaFoldDB" id="A0A840KBD0"/>
<sequence>MEVHASVQNGMSEKDALNSFAQKVLGSIDK</sequence>
<organism evidence="1 2">
    <name type="scientific">Chryseobacterium defluvii</name>
    <dbReference type="NCBI Taxonomy" id="160396"/>
    <lineage>
        <taxon>Bacteria</taxon>
        <taxon>Pseudomonadati</taxon>
        <taxon>Bacteroidota</taxon>
        <taxon>Flavobacteriia</taxon>
        <taxon>Flavobacteriales</taxon>
        <taxon>Weeksellaceae</taxon>
        <taxon>Chryseobacterium group</taxon>
        <taxon>Chryseobacterium</taxon>
    </lineage>
</organism>
<keyword evidence="2" id="KW-1185">Reference proteome</keyword>
<accession>A0A840KBD0</accession>
<protein>
    <submittedName>
        <fullName evidence="1">Uncharacterized protein</fullName>
    </submittedName>
</protein>
<dbReference type="Proteomes" id="UP000592180">
    <property type="component" value="Unassembled WGS sequence"/>
</dbReference>
<dbReference type="Pfam" id="PF22264">
    <property type="entry name" value="DUF6952"/>
    <property type="match status" value="1"/>
</dbReference>